<dbReference type="GO" id="GO:0016998">
    <property type="term" value="P:cell wall macromolecule catabolic process"/>
    <property type="evidence" value="ECO:0007669"/>
    <property type="project" value="InterPro"/>
</dbReference>
<evidence type="ECO:0000256" key="1">
    <source>
        <dbReference type="ARBA" id="ARBA00010646"/>
    </source>
</evidence>
<dbReference type="InterPro" id="IPR013168">
    <property type="entry name" value="Cpl_7_lyso_C"/>
</dbReference>
<evidence type="ECO:0000259" key="4">
    <source>
        <dbReference type="PROSITE" id="PS51782"/>
    </source>
</evidence>
<keyword evidence="6" id="KW-1185">Reference proteome</keyword>
<keyword evidence="3" id="KW-0326">Glycosidase</keyword>
<comment type="caution">
    <text evidence="5">The sequence shown here is derived from an EMBL/GenBank/DDBJ whole genome shotgun (WGS) entry which is preliminary data.</text>
</comment>
<proteinExistence type="inferred from homology"/>
<organism evidence="5 6">
    <name type="scientific">Muricomes intestini</name>
    <dbReference type="NCBI Taxonomy" id="1796634"/>
    <lineage>
        <taxon>Bacteria</taxon>
        <taxon>Bacillati</taxon>
        <taxon>Bacillota</taxon>
        <taxon>Clostridia</taxon>
        <taxon>Lachnospirales</taxon>
        <taxon>Lachnospiraceae</taxon>
        <taxon>Muricomes</taxon>
    </lineage>
</organism>
<keyword evidence="2" id="KW-0378">Hydrolase</keyword>
<dbReference type="Gene3D" id="3.10.350.10">
    <property type="entry name" value="LysM domain"/>
    <property type="match status" value="1"/>
</dbReference>
<dbReference type="CDD" id="cd00118">
    <property type="entry name" value="LysM"/>
    <property type="match status" value="1"/>
</dbReference>
<dbReference type="GO" id="GO:0016052">
    <property type="term" value="P:carbohydrate catabolic process"/>
    <property type="evidence" value="ECO:0007669"/>
    <property type="project" value="TreeGrafter"/>
</dbReference>
<dbReference type="SMART" id="SM01095">
    <property type="entry name" value="Cpl-7"/>
    <property type="match status" value="1"/>
</dbReference>
<evidence type="ECO:0000313" key="6">
    <source>
        <dbReference type="Proteomes" id="UP000295726"/>
    </source>
</evidence>
<dbReference type="Pfam" id="PF08230">
    <property type="entry name" value="CW_7"/>
    <property type="match status" value="1"/>
</dbReference>
<dbReference type="PANTHER" id="PTHR34135:SF2">
    <property type="entry name" value="LYSOZYME"/>
    <property type="match status" value="1"/>
</dbReference>
<dbReference type="InterPro" id="IPR036779">
    <property type="entry name" value="LysM_dom_sf"/>
</dbReference>
<dbReference type="GO" id="GO:0003796">
    <property type="term" value="F:lysozyme activity"/>
    <property type="evidence" value="ECO:0007669"/>
    <property type="project" value="InterPro"/>
</dbReference>
<dbReference type="SMART" id="SM00641">
    <property type="entry name" value="Glyco_25"/>
    <property type="match status" value="1"/>
</dbReference>
<comment type="similarity">
    <text evidence="1">Belongs to the glycosyl hydrolase 25 family.</text>
</comment>
<dbReference type="GO" id="GO:0009253">
    <property type="term" value="P:peptidoglycan catabolic process"/>
    <property type="evidence" value="ECO:0007669"/>
    <property type="project" value="InterPro"/>
</dbReference>
<dbReference type="SMART" id="SM00257">
    <property type="entry name" value="LysM"/>
    <property type="match status" value="1"/>
</dbReference>
<dbReference type="InterPro" id="IPR018077">
    <property type="entry name" value="Glyco_hydro_fam25_subgr"/>
</dbReference>
<sequence length="318" mass="34714">MAYKGIDVSVWQGNSIDFNMVKASGIDFVIIRAGYGNGNKDKYFETNYSKAKAAGLHVGAYWYSYATSADGAKQEAKSCASVLSGKQIDYPVYFDIEEKSQLARGRNFCSSLTTAFCTELESRGYYAGFYTSLSSLNSVVTDAVKKRFTVWVAQWASKCSYPSAYGVWQYSSKGKVNGISGNVDMNYSYIDFPSTIKNGGFNGYGKSATANTSTTTVKKSVDEIASEIIAGKWGNGADRKKRLTAAGYDYNTVQAKVNEKLGTSSKKSTAIYYTVQRGDTLSGIAKKYGTTVSAIQKLNSSLIKNVNLIQVGWKIRVK</sequence>
<reference evidence="5 6" key="1">
    <citation type="submission" date="2019-03" db="EMBL/GenBank/DDBJ databases">
        <title>Genomic Encyclopedia of Type Strains, Phase IV (KMG-IV): sequencing the most valuable type-strain genomes for metagenomic binning, comparative biology and taxonomic classification.</title>
        <authorList>
            <person name="Goeker M."/>
        </authorList>
    </citation>
    <scope>NUCLEOTIDE SEQUENCE [LARGE SCALE GENOMIC DNA]</scope>
    <source>
        <strain evidence="5 6">DSM 29489</strain>
    </source>
</reference>
<dbReference type="Pfam" id="PF01476">
    <property type="entry name" value="LysM"/>
    <property type="match status" value="1"/>
</dbReference>
<evidence type="ECO:0000256" key="3">
    <source>
        <dbReference type="ARBA" id="ARBA00023295"/>
    </source>
</evidence>
<dbReference type="InterPro" id="IPR017853">
    <property type="entry name" value="GH"/>
</dbReference>
<dbReference type="SUPFAM" id="SSF51445">
    <property type="entry name" value="(Trans)glycosidases"/>
    <property type="match status" value="1"/>
</dbReference>
<dbReference type="PANTHER" id="PTHR34135">
    <property type="entry name" value="LYSOZYME"/>
    <property type="match status" value="1"/>
</dbReference>
<gene>
    <name evidence="5" type="ORF">EDD59_10680</name>
</gene>
<dbReference type="AlphaFoldDB" id="A0A4R3KAV7"/>
<dbReference type="InterPro" id="IPR002053">
    <property type="entry name" value="Glyco_hydro_25"/>
</dbReference>
<dbReference type="PROSITE" id="PS51782">
    <property type="entry name" value="LYSM"/>
    <property type="match status" value="1"/>
</dbReference>
<accession>A0A4R3KAV7</accession>
<dbReference type="EMBL" id="SLZZ01000006">
    <property type="protein sequence ID" value="TCS80254.1"/>
    <property type="molecule type" value="Genomic_DNA"/>
</dbReference>
<protein>
    <submittedName>
        <fullName evidence="5">GH25 family lysozyme M1 (1,4-beta-N-acetylmuramidase)</fullName>
    </submittedName>
</protein>
<evidence type="ECO:0000256" key="2">
    <source>
        <dbReference type="ARBA" id="ARBA00022801"/>
    </source>
</evidence>
<dbReference type="Pfam" id="PF01183">
    <property type="entry name" value="Glyco_hydro_25"/>
    <property type="match status" value="1"/>
</dbReference>
<feature type="domain" description="LysM" evidence="4">
    <location>
        <begin position="271"/>
        <end position="317"/>
    </location>
</feature>
<dbReference type="PROSITE" id="PS51904">
    <property type="entry name" value="GLYCOSYL_HYDROL_F25_2"/>
    <property type="match status" value="1"/>
</dbReference>
<dbReference type="CDD" id="cd06414">
    <property type="entry name" value="GH25_LytC-like"/>
    <property type="match status" value="1"/>
</dbReference>
<name>A0A4R3KAV7_9FIRM</name>
<dbReference type="Proteomes" id="UP000295726">
    <property type="component" value="Unassembled WGS sequence"/>
</dbReference>
<dbReference type="InterPro" id="IPR018392">
    <property type="entry name" value="LysM"/>
</dbReference>
<dbReference type="OrthoDB" id="9783374at2"/>
<dbReference type="RefSeq" id="WP_132379909.1">
    <property type="nucleotide sequence ID" value="NZ_SLZZ01000006.1"/>
</dbReference>
<dbReference type="SUPFAM" id="SSF54106">
    <property type="entry name" value="LysM domain"/>
    <property type="match status" value="1"/>
</dbReference>
<dbReference type="Gene3D" id="3.20.20.80">
    <property type="entry name" value="Glycosidases"/>
    <property type="match status" value="1"/>
</dbReference>
<evidence type="ECO:0000313" key="5">
    <source>
        <dbReference type="EMBL" id="TCS80254.1"/>
    </source>
</evidence>